<evidence type="ECO:0000256" key="2">
    <source>
        <dbReference type="RuleBase" id="RU003749"/>
    </source>
</evidence>
<dbReference type="AlphaFoldDB" id="A0A919MEU5"/>
<feature type="domain" description="STAS" evidence="3">
    <location>
        <begin position="12"/>
        <end position="102"/>
    </location>
</feature>
<dbReference type="SUPFAM" id="SSF52091">
    <property type="entry name" value="SpoIIaa-like"/>
    <property type="match status" value="1"/>
</dbReference>
<dbReference type="PANTHER" id="PTHR33495">
    <property type="entry name" value="ANTI-SIGMA FACTOR ANTAGONIST TM_1081-RELATED-RELATED"/>
    <property type="match status" value="1"/>
</dbReference>
<evidence type="ECO:0000259" key="3">
    <source>
        <dbReference type="PROSITE" id="PS50801"/>
    </source>
</evidence>
<dbReference type="GO" id="GO:0043856">
    <property type="term" value="F:anti-sigma factor antagonist activity"/>
    <property type="evidence" value="ECO:0007669"/>
    <property type="project" value="InterPro"/>
</dbReference>
<organism evidence="4 5">
    <name type="scientific">Actinoplanes cyaneus</name>
    <dbReference type="NCBI Taxonomy" id="52696"/>
    <lineage>
        <taxon>Bacteria</taxon>
        <taxon>Bacillati</taxon>
        <taxon>Actinomycetota</taxon>
        <taxon>Actinomycetes</taxon>
        <taxon>Micromonosporales</taxon>
        <taxon>Micromonosporaceae</taxon>
        <taxon>Actinoplanes</taxon>
    </lineage>
</organism>
<dbReference type="CDD" id="cd07043">
    <property type="entry name" value="STAS_anti-anti-sigma_factors"/>
    <property type="match status" value="1"/>
</dbReference>
<comment type="similarity">
    <text evidence="1 2">Belongs to the anti-sigma-factor antagonist family.</text>
</comment>
<dbReference type="Pfam" id="PF01740">
    <property type="entry name" value="STAS"/>
    <property type="match status" value="1"/>
</dbReference>
<dbReference type="EMBL" id="BOMH01000048">
    <property type="protein sequence ID" value="GID68541.1"/>
    <property type="molecule type" value="Genomic_DNA"/>
</dbReference>
<dbReference type="InterPro" id="IPR036513">
    <property type="entry name" value="STAS_dom_sf"/>
</dbReference>
<dbReference type="InterPro" id="IPR002645">
    <property type="entry name" value="STAS_dom"/>
</dbReference>
<dbReference type="PROSITE" id="PS50801">
    <property type="entry name" value="STAS"/>
    <property type="match status" value="1"/>
</dbReference>
<proteinExistence type="inferred from homology"/>
<dbReference type="InterPro" id="IPR003658">
    <property type="entry name" value="Anti-sigma_ant"/>
</dbReference>
<evidence type="ECO:0000313" key="4">
    <source>
        <dbReference type="EMBL" id="GID68541.1"/>
    </source>
</evidence>
<accession>A0A919MEU5</accession>
<evidence type="ECO:0000256" key="1">
    <source>
        <dbReference type="ARBA" id="ARBA00009013"/>
    </source>
</evidence>
<comment type="caution">
    <text evidence="4">The sequence shown here is derived from an EMBL/GenBank/DDBJ whole genome shotgun (WGS) entry which is preliminary data.</text>
</comment>
<evidence type="ECO:0000313" key="5">
    <source>
        <dbReference type="Proteomes" id="UP000619479"/>
    </source>
</evidence>
<dbReference type="NCBIfam" id="TIGR00377">
    <property type="entry name" value="ant_ant_sig"/>
    <property type="match status" value="1"/>
</dbReference>
<sequence length="121" mass="12656">MGNSIRTTLADDGTVTVTVIGEVDFSNADEVAEGIRDAITDWSPPTIRVDLRAASFIDSTGLGALIDGYRSATESDIQFLVINPSPTFRRVLSVTGLSEFFGLIEAVGTEAGTEASQATGA</sequence>
<dbReference type="Proteomes" id="UP000619479">
    <property type="component" value="Unassembled WGS sequence"/>
</dbReference>
<dbReference type="Gene3D" id="3.30.750.24">
    <property type="entry name" value="STAS domain"/>
    <property type="match status" value="1"/>
</dbReference>
<protein>
    <recommendedName>
        <fullName evidence="2">Anti-sigma factor antagonist</fullName>
    </recommendedName>
</protein>
<gene>
    <name evidence="4" type="ORF">Acy02nite_64220</name>
</gene>
<name>A0A919MEU5_9ACTN</name>
<reference evidence="4" key="1">
    <citation type="submission" date="2021-01" db="EMBL/GenBank/DDBJ databases">
        <title>Whole genome shotgun sequence of Actinoplanes cyaneus NBRC 14990.</title>
        <authorList>
            <person name="Komaki H."/>
            <person name="Tamura T."/>
        </authorList>
    </citation>
    <scope>NUCLEOTIDE SEQUENCE</scope>
    <source>
        <strain evidence="4">NBRC 14990</strain>
    </source>
</reference>
<dbReference type="RefSeq" id="WP_203748455.1">
    <property type="nucleotide sequence ID" value="NZ_BAAAUC010000039.1"/>
</dbReference>
<keyword evidence="5" id="KW-1185">Reference proteome</keyword>